<sequence length="242" mass="27462">MKHLLLYFFLLIPCIGLMAQDNDNPIADVKVQDSIKVVDDKYREDQFYVSITYNLLGNKPDGVSQSGFSSGFHFGFIRDMPINDKRNIAIGLGLGLSTNSYNQTLLISKFNNDFAYSVIDGDVSFSKNKFTTYLLEVPLEFRWRTSTPTDYNFWRIYGGIKFGYIVYNSSKFNGSADTIKLSNIDDFNDFQYGLTLSAGYSNVNFHLYYALNSIFSNEAKLESSGSSIDMNTVKIGLIFYIL</sequence>
<evidence type="ECO:0000313" key="4">
    <source>
        <dbReference type="Proteomes" id="UP001203687"/>
    </source>
</evidence>
<name>A0ABT0H9I7_9FLAO</name>
<organism evidence="3 4">
    <name type="scientific">Psychroserpens algicola</name>
    <dbReference type="NCBI Taxonomy" id="1719034"/>
    <lineage>
        <taxon>Bacteria</taxon>
        <taxon>Pseudomonadati</taxon>
        <taxon>Bacteroidota</taxon>
        <taxon>Flavobacteriia</taxon>
        <taxon>Flavobacteriales</taxon>
        <taxon>Flavobacteriaceae</taxon>
        <taxon>Psychroserpens</taxon>
    </lineage>
</organism>
<comment type="caution">
    <text evidence="3">The sequence shown here is derived from an EMBL/GenBank/DDBJ whole genome shotgun (WGS) entry which is preliminary data.</text>
</comment>
<accession>A0ABT0H9I7</accession>
<protein>
    <submittedName>
        <fullName evidence="3">PorT family protein</fullName>
    </submittedName>
</protein>
<feature type="domain" description="Outer membrane protein beta-barrel" evidence="2">
    <location>
        <begin position="24"/>
        <end position="215"/>
    </location>
</feature>
<dbReference type="Proteomes" id="UP001203687">
    <property type="component" value="Unassembled WGS sequence"/>
</dbReference>
<dbReference type="Pfam" id="PF13568">
    <property type="entry name" value="OMP_b-brl_2"/>
    <property type="match status" value="1"/>
</dbReference>
<gene>
    <name evidence="3" type="ORF">MUY34_10365</name>
</gene>
<proteinExistence type="predicted"/>
<dbReference type="EMBL" id="JALPQF010000009">
    <property type="protein sequence ID" value="MCK8481028.1"/>
    <property type="molecule type" value="Genomic_DNA"/>
</dbReference>
<dbReference type="RefSeq" id="WP_248413047.1">
    <property type="nucleotide sequence ID" value="NZ_JALPQF010000009.1"/>
</dbReference>
<evidence type="ECO:0000259" key="2">
    <source>
        <dbReference type="Pfam" id="PF13568"/>
    </source>
</evidence>
<reference evidence="3" key="1">
    <citation type="submission" date="2022-04" db="EMBL/GenBank/DDBJ databases">
        <authorList>
            <person name="Ren T."/>
        </authorList>
    </citation>
    <scope>NUCLEOTIDE SEQUENCE</scope>
    <source>
        <strain evidence="3">F63249</strain>
    </source>
</reference>
<keyword evidence="4" id="KW-1185">Reference proteome</keyword>
<feature type="signal peptide" evidence="1">
    <location>
        <begin position="1"/>
        <end position="19"/>
    </location>
</feature>
<dbReference type="InterPro" id="IPR025665">
    <property type="entry name" value="Beta-barrel_OMP_2"/>
</dbReference>
<evidence type="ECO:0000313" key="3">
    <source>
        <dbReference type="EMBL" id="MCK8481028.1"/>
    </source>
</evidence>
<feature type="chain" id="PRO_5045249555" evidence="1">
    <location>
        <begin position="20"/>
        <end position="242"/>
    </location>
</feature>
<keyword evidence="1" id="KW-0732">Signal</keyword>
<evidence type="ECO:0000256" key="1">
    <source>
        <dbReference type="SAM" id="SignalP"/>
    </source>
</evidence>